<dbReference type="EMBL" id="LN857010">
    <property type="protein sequence ID" value="CDP99525.1"/>
    <property type="molecule type" value="Genomic_DNA"/>
</dbReference>
<protein>
    <submittedName>
        <fullName evidence="3">Bm7023, isoform b</fullName>
    </submittedName>
</protein>
<dbReference type="AlphaFoldDB" id="A0A1I9G4E6"/>
<keyword evidence="2" id="KW-0732">Signal</keyword>
<evidence type="ECO:0000313" key="3">
    <source>
        <dbReference type="EMBL" id="CDP99525.1"/>
    </source>
</evidence>
<organism evidence="3">
    <name type="scientific">Brugia malayi</name>
    <name type="common">Filarial nematode worm</name>
    <dbReference type="NCBI Taxonomy" id="6279"/>
    <lineage>
        <taxon>Eukaryota</taxon>
        <taxon>Metazoa</taxon>
        <taxon>Ecdysozoa</taxon>
        <taxon>Nematoda</taxon>
        <taxon>Chromadorea</taxon>
        <taxon>Rhabditida</taxon>
        <taxon>Spirurina</taxon>
        <taxon>Spiruromorpha</taxon>
        <taxon>Filarioidea</taxon>
        <taxon>Onchocercidae</taxon>
        <taxon>Brugia</taxon>
    </lineage>
</organism>
<proteinExistence type="predicted"/>
<accession>A0A1I9G4E6</accession>
<gene>
    <name evidence="3 4" type="ORF">Bm7023</name>
    <name evidence="3" type="ORF">BM_Bm7023</name>
</gene>
<name>A0A1I9G4E6_BRUMA</name>
<dbReference type="WormBase" id="Bm7023b">
    <property type="protein sequence ID" value="BM48559"/>
    <property type="gene ID" value="WBGene00227284"/>
</dbReference>
<evidence type="ECO:0000256" key="2">
    <source>
        <dbReference type="SAM" id="SignalP"/>
    </source>
</evidence>
<feature type="compositionally biased region" description="Polar residues" evidence="1">
    <location>
        <begin position="36"/>
        <end position="51"/>
    </location>
</feature>
<evidence type="ECO:0000313" key="4">
    <source>
        <dbReference type="WormBase" id="Bm7023b"/>
    </source>
</evidence>
<sequence length="57" mass="6441">MILSTALLAILFVRKTAEQRQLMPTIRIPSIISLNPRSPINRKSTIQSQQPGLKKKN</sequence>
<reference evidence="3" key="2">
    <citation type="submission" date="2012-12" db="EMBL/GenBank/DDBJ databases">
        <authorList>
            <consortium name="WormBase Consortium"/>
            <person name="Ghedin E."/>
            <person name="Paulini M."/>
        </authorList>
    </citation>
    <scope>NUCLEOTIDE SEQUENCE</scope>
    <source>
        <strain evidence="3">FR3</strain>
    </source>
</reference>
<reference evidence="3" key="1">
    <citation type="journal article" date="2007" name="Science">
        <title>Draft genome of the filarial nematode parasite Brugia malayi.</title>
        <authorList>
            <person name="Ghedin E."/>
            <person name="Wang S."/>
            <person name="Spiro D."/>
            <person name="Caler E."/>
            <person name="Zhao Q."/>
            <person name="Crabtree J."/>
            <person name="Allen J.E."/>
            <person name="Delcher A.L."/>
            <person name="Guiliano D.B."/>
            <person name="Miranda-Saavedra D."/>
            <person name="Angiuoli S.V."/>
            <person name="Creasy T."/>
            <person name="Amedeo P."/>
            <person name="Haas B."/>
            <person name="El-Sayed N.M."/>
            <person name="Wortman J.R."/>
            <person name="Feldblyum T."/>
            <person name="Tallon L."/>
            <person name="Schatz M."/>
            <person name="Shumway M."/>
            <person name="Koo H."/>
            <person name="Salzberg S.L."/>
            <person name="Schobel S."/>
            <person name="Pertea M."/>
            <person name="Pop M."/>
            <person name="White O."/>
            <person name="Barton G.J."/>
            <person name="Carlow C.K."/>
            <person name="Crawford M.J."/>
            <person name="Daub J."/>
            <person name="Dimmic M.W."/>
            <person name="Estes C.F."/>
            <person name="Foster J.M."/>
            <person name="Ganatra M."/>
            <person name="Gregory W.F."/>
            <person name="Johnson N.M."/>
            <person name="Jin J."/>
            <person name="Komuniecki R."/>
            <person name="Korf I."/>
            <person name="Kumar S."/>
            <person name="Laney S."/>
            <person name="Li B.W."/>
            <person name="Li W."/>
            <person name="Lindblom T.H."/>
            <person name="Lustigman S."/>
            <person name="Ma D."/>
            <person name="Maina C.V."/>
            <person name="Martin D.M."/>
            <person name="McCarter J.P."/>
            <person name="McReynolds L."/>
            <person name="Mitreva M."/>
            <person name="Nutman T.B."/>
            <person name="Parkinson J."/>
            <person name="Peregrin-Alvarez J.M."/>
            <person name="Poole C."/>
            <person name="Ren Q."/>
            <person name="Saunders L."/>
            <person name="Sluder A.E."/>
            <person name="Smith K."/>
            <person name="Stanke M."/>
            <person name="Unnasch T.R."/>
            <person name="Ware J."/>
            <person name="Wei A.D."/>
            <person name="Weil G."/>
            <person name="Williams D.J."/>
            <person name="Zhang Y."/>
            <person name="Williams S.A."/>
            <person name="Fraser-Liggett C."/>
            <person name="Slatko B."/>
            <person name="Blaxter M.L."/>
            <person name="Scott A.L."/>
        </authorList>
    </citation>
    <scope>NUCLEOTIDE SEQUENCE</scope>
    <source>
        <strain evidence="3">FR3</strain>
    </source>
</reference>
<evidence type="ECO:0000256" key="1">
    <source>
        <dbReference type="SAM" id="MobiDB-lite"/>
    </source>
</evidence>
<feature type="chain" id="PRO_5009328351" evidence="2">
    <location>
        <begin position="19"/>
        <end position="57"/>
    </location>
</feature>
<feature type="signal peptide" evidence="2">
    <location>
        <begin position="1"/>
        <end position="18"/>
    </location>
</feature>
<feature type="region of interest" description="Disordered" evidence="1">
    <location>
        <begin position="36"/>
        <end position="57"/>
    </location>
</feature>